<evidence type="ECO:0000256" key="6">
    <source>
        <dbReference type="ARBA" id="ARBA00047334"/>
    </source>
</evidence>
<sequence>MTDAPRLRGLYAITDSTLIADSALLASVEAAIDGGARCIQYRDKRPDAALREHLARALNTACQARGVPLIINDDLALAARIGAAGVHIGREDGALSAARATLGARAIIGVSCYDELERARAAVAGGADYIAFGAVYPTAIKPQAVRASLELLRAARAEFRCPIVAIGGIRADNAAPLLAAGVDMLAVISAVFGEPDVRAAAARFAALFTTPTPEHCP</sequence>
<feature type="binding site" evidence="9">
    <location>
        <begin position="40"/>
        <end position="44"/>
    </location>
    <ligand>
        <name>4-amino-2-methyl-5-(diphosphooxymethyl)pyrimidine</name>
        <dbReference type="ChEBI" id="CHEBI:57841"/>
    </ligand>
</feature>
<dbReference type="InterPro" id="IPR022998">
    <property type="entry name" value="ThiamineP_synth_TenI"/>
</dbReference>
<comment type="similarity">
    <text evidence="9 10">Belongs to the thiamine-phosphate synthase family.</text>
</comment>
<proteinExistence type="inferred from homology"/>
<feature type="binding site" evidence="9">
    <location>
        <position position="168"/>
    </location>
    <ligand>
        <name>2-[(2R,5Z)-2-carboxy-4-methylthiazol-5(2H)-ylidene]ethyl phosphate</name>
        <dbReference type="ChEBI" id="CHEBI:62899"/>
    </ligand>
</feature>
<dbReference type="RefSeq" id="WP_110020563.1">
    <property type="nucleotide sequence ID" value="NZ_QGTJ01000017.1"/>
</dbReference>
<evidence type="ECO:0000256" key="3">
    <source>
        <dbReference type="ARBA" id="ARBA00022723"/>
    </source>
</evidence>
<comment type="caution">
    <text evidence="13">The sequence shown here is derived from an EMBL/GenBank/DDBJ whole genome shotgun (WGS) entry which is preliminary data.</text>
</comment>
<comment type="catalytic activity">
    <reaction evidence="7 9 10">
        <text>2-(2-carboxy-4-methylthiazol-5-yl)ethyl phosphate + 4-amino-2-methyl-5-(diphosphooxymethyl)pyrimidine + 2 H(+) = thiamine phosphate + CO2 + diphosphate</text>
        <dbReference type="Rhea" id="RHEA:47848"/>
        <dbReference type="ChEBI" id="CHEBI:15378"/>
        <dbReference type="ChEBI" id="CHEBI:16526"/>
        <dbReference type="ChEBI" id="CHEBI:33019"/>
        <dbReference type="ChEBI" id="CHEBI:37575"/>
        <dbReference type="ChEBI" id="CHEBI:57841"/>
        <dbReference type="ChEBI" id="CHEBI:62890"/>
        <dbReference type="EC" id="2.5.1.3"/>
    </reaction>
</comment>
<evidence type="ECO:0000256" key="8">
    <source>
        <dbReference type="ARBA" id="ARBA00047883"/>
    </source>
</evidence>
<dbReference type="Gene3D" id="3.20.20.70">
    <property type="entry name" value="Aldolase class I"/>
    <property type="match status" value="1"/>
</dbReference>
<dbReference type="PANTHER" id="PTHR20857:SF15">
    <property type="entry name" value="THIAMINE-PHOSPHATE SYNTHASE"/>
    <property type="match status" value="1"/>
</dbReference>
<keyword evidence="4 9" id="KW-0460">Magnesium</keyword>
<dbReference type="UniPathway" id="UPA00060">
    <property type="reaction ID" value="UER00141"/>
</dbReference>
<dbReference type="CDD" id="cd00564">
    <property type="entry name" value="TMP_TenI"/>
    <property type="match status" value="1"/>
</dbReference>
<reference evidence="13 14" key="1">
    <citation type="submission" date="2018-05" db="EMBL/GenBank/DDBJ databases">
        <title>Genomic Encyclopedia of Type Strains, Phase IV (KMG-IV): sequencing the most valuable type-strain genomes for metagenomic binning, comparative biology and taxonomic classification.</title>
        <authorList>
            <person name="Goeker M."/>
        </authorList>
    </citation>
    <scope>NUCLEOTIDE SEQUENCE [LARGE SCALE GENOMIC DNA]</scope>
    <source>
        <strain evidence="13 14">DSM 23606</strain>
    </source>
</reference>
<accession>A0A317MPL3</accession>
<evidence type="ECO:0000256" key="4">
    <source>
        <dbReference type="ARBA" id="ARBA00022842"/>
    </source>
</evidence>
<gene>
    <name evidence="9" type="primary">thiE</name>
    <name evidence="13" type="ORF">C7443_11715</name>
</gene>
<dbReference type="AlphaFoldDB" id="A0A317MPL3"/>
<dbReference type="InterPro" id="IPR034291">
    <property type="entry name" value="TMP_synthase"/>
</dbReference>
<dbReference type="InterPro" id="IPR036206">
    <property type="entry name" value="ThiamineP_synth_sf"/>
</dbReference>
<comment type="catalytic activity">
    <reaction evidence="8 9 10">
        <text>2-[(2R,5Z)-2-carboxy-4-methylthiazol-5(2H)-ylidene]ethyl phosphate + 4-amino-2-methyl-5-(diphosphooxymethyl)pyrimidine + 2 H(+) = thiamine phosphate + CO2 + diphosphate</text>
        <dbReference type="Rhea" id="RHEA:47844"/>
        <dbReference type="ChEBI" id="CHEBI:15378"/>
        <dbReference type="ChEBI" id="CHEBI:16526"/>
        <dbReference type="ChEBI" id="CHEBI:33019"/>
        <dbReference type="ChEBI" id="CHEBI:37575"/>
        <dbReference type="ChEBI" id="CHEBI:57841"/>
        <dbReference type="ChEBI" id="CHEBI:62899"/>
        <dbReference type="EC" id="2.5.1.3"/>
    </reaction>
</comment>
<dbReference type="GO" id="GO:0009229">
    <property type="term" value="P:thiamine diphosphate biosynthetic process"/>
    <property type="evidence" value="ECO:0007669"/>
    <property type="project" value="UniProtKB-UniRule"/>
</dbReference>
<keyword evidence="2 9" id="KW-0808">Transferase</keyword>
<keyword evidence="14" id="KW-1185">Reference proteome</keyword>
<dbReference type="Pfam" id="PF02581">
    <property type="entry name" value="TMP-TENI"/>
    <property type="match status" value="1"/>
</dbReference>
<dbReference type="OrthoDB" id="9789949at2"/>
<feature type="binding site" evidence="9">
    <location>
        <begin position="188"/>
        <end position="189"/>
    </location>
    <ligand>
        <name>2-[(2R,5Z)-2-carboxy-4-methylthiazol-5(2H)-ylidene]ethyl phosphate</name>
        <dbReference type="ChEBI" id="CHEBI:62899"/>
    </ligand>
</feature>
<dbReference type="InterPro" id="IPR013785">
    <property type="entry name" value="Aldolase_TIM"/>
</dbReference>
<dbReference type="GO" id="GO:0005737">
    <property type="term" value="C:cytoplasm"/>
    <property type="evidence" value="ECO:0007669"/>
    <property type="project" value="TreeGrafter"/>
</dbReference>
<comment type="catalytic activity">
    <reaction evidence="6 9 10">
        <text>4-methyl-5-(2-phosphooxyethyl)-thiazole + 4-amino-2-methyl-5-(diphosphooxymethyl)pyrimidine + H(+) = thiamine phosphate + diphosphate</text>
        <dbReference type="Rhea" id="RHEA:22328"/>
        <dbReference type="ChEBI" id="CHEBI:15378"/>
        <dbReference type="ChEBI" id="CHEBI:33019"/>
        <dbReference type="ChEBI" id="CHEBI:37575"/>
        <dbReference type="ChEBI" id="CHEBI:57841"/>
        <dbReference type="ChEBI" id="CHEBI:58296"/>
        <dbReference type="EC" id="2.5.1.3"/>
    </reaction>
</comment>
<evidence type="ECO:0000256" key="9">
    <source>
        <dbReference type="HAMAP-Rule" id="MF_00097"/>
    </source>
</evidence>
<evidence type="ECO:0000313" key="13">
    <source>
        <dbReference type="EMBL" id="PWV58455.1"/>
    </source>
</evidence>
<dbReference type="GO" id="GO:0004789">
    <property type="term" value="F:thiamine-phosphate diphosphorylase activity"/>
    <property type="evidence" value="ECO:0007669"/>
    <property type="project" value="UniProtKB-UniRule"/>
</dbReference>
<evidence type="ECO:0000313" key="14">
    <source>
        <dbReference type="Proteomes" id="UP000246569"/>
    </source>
</evidence>
<feature type="binding site" evidence="9">
    <location>
        <position position="111"/>
    </location>
    <ligand>
        <name>4-amino-2-methyl-5-(diphosphooxymethyl)pyrimidine</name>
        <dbReference type="ChEBI" id="CHEBI:57841"/>
    </ligand>
</feature>
<feature type="domain" description="Thiamine phosphate synthase/TenI" evidence="12">
    <location>
        <begin position="10"/>
        <end position="191"/>
    </location>
</feature>
<evidence type="ECO:0000256" key="7">
    <source>
        <dbReference type="ARBA" id="ARBA00047851"/>
    </source>
</evidence>
<evidence type="ECO:0000256" key="2">
    <source>
        <dbReference type="ARBA" id="ARBA00022679"/>
    </source>
</evidence>
<evidence type="ECO:0000256" key="1">
    <source>
        <dbReference type="ARBA" id="ARBA00005165"/>
    </source>
</evidence>
<comment type="cofactor">
    <cofactor evidence="9">
        <name>Mg(2+)</name>
        <dbReference type="ChEBI" id="CHEBI:18420"/>
    </cofactor>
    <text evidence="9">Binds 1 Mg(2+) ion per subunit.</text>
</comment>
<evidence type="ECO:0000256" key="10">
    <source>
        <dbReference type="RuleBase" id="RU003826"/>
    </source>
</evidence>
<name>A0A317MPL3_9GAMM</name>
<comment type="function">
    <text evidence="9">Condenses 4-methyl-5-(beta-hydroxyethyl)thiazole monophosphate (THZ-P) and 2-methyl-4-amino-5-hydroxymethyl pyrimidine pyrophosphate (HMP-PP) to form thiamine monophosphate (TMP).</text>
</comment>
<comment type="pathway">
    <text evidence="1 9 11">Cofactor biosynthesis; thiamine diphosphate biosynthesis; thiamine phosphate from 4-amino-2-methyl-5-diphosphomethylpyrimidine and 4-methyl-5-(2-phosphoethyl)-thiazole: step 1/1.</text>
</comment>
<dbReference type="Proteomes" id="UP000246569">
    <property type="component" value="Unassembled WGS sequence"/>
</dbReference>
<feature type="binding site" evidence="9">
    <location>
        <position position="72"/>
    </location>
    <ligand>
        <name>4-amino-2-methyl-5-(diphosphooxymethyl)pyrimidine</name>
        <dbReference type="ChEBI" id="CHEBI:57841"/>
    </ligand>
</feature>
<feature type="binding site" evidence="9">
    <location>
        <position position="141"/>
    </location>
    <ligand>
        <name>4-amino-2-methyl-5-(diphosphooxymethyl)pyrimidine</name>
        <dbReference type="ChEBI" id="CHEBI:57841"/>
    </ligand>
</feature>
<keyword evidence="5 9" id="KW-0784">Thiamine biosynthesis</keyword>
<dbReference type="EMBL" id="QGTJ01000017">
    <property type="protein sequence ID" value="PWV58455.1"/>
    <property type="molecule type" value="Genomic_DNA"/>
</dbReference>
<comment type="caution">
    <text evidence="9">Lacks conserved residue(s) required for the propagation of feature annotation.</text>
</comment>
<evidence type="ECO:0000256" key="11">
    <source>
        <dbReference type="RuleBase" id="RU004253"/>
    </source>
</evidence>
<evidence type="ECO:0000259" key="12">
    <source>
        <dbReference type="Pfam" id="PF02581"/>
    </source>
</evidence>
<keyword evidence="3 9" id="KW-0479">Metal-binding</keyword>
<protein>
    <recommendedName>
        <fullName evidence="9">Thiamine-phosphate synthase</fullName>
        <shortName evidence="9">TP synthase</shortName>
        <shortName evidence="9">TPS</shortName>
        <ecNumber evidence="9">2.5.1.3</ecNumber>
    </recommendedName>
    <alternativeName>
        <fullName evidence="9">Thiamine-phosphate pyrophosphorylase</fullName>
        <shortName evidence="9">TMP pyrophosphorylase</shortName>
        <shortName evidence="9">TMP-PPase</shortName>
    </alternativeName>
</protein>
<evidence type="ECO:0000256" key="5">
    <source>
        <dbReference type="ARBA" id="ARBA00022977"/>
    </source>
</evidence>
<feature type="binding site" evidence="9">
    <location>
        <position position="92"/>
    </location>
    <ligand>
        <name>Mg(2+)</name>
        <dbReference type="ChEBI" id="CHEBI:18420"/>
    </ligand>
</feature>
<dbReference type="SUPFAM" id="SSF51391">
    <property type="entry name" value="Thiamin phosphate synthase"/>
    <property type="match status" value="1"/>
</dbReference>
<dbReference type="EC" id="2.5.1.3" evidence="9"/>
<organism evidence="13 14">
    <name type="scientific">Plasticicumulans acidivorans</name>
    <dbReference type="NCBI Taxonomy" id="886464"/>
    <lineage>
        <taxon>Bacteria</taxon>
        <taxon>Pseudomonadati</taxon>
        <taxon>Pseudomonadota</taxon>
        <taxon>Gammaproteobacteria</taxon>
        <taxon>Candidatus Competibacteraceae</taxon>
        <taxon>Plasticicumulans</taxon>
    </lineage>
</organism>
<dbReference type="GO" id="GO:0000287">
    <property type="term" value="F:magnesium ion binding"/>
    <property type="evidence" value="ECO:0007669"/>
    <property type="project" value="UniProtKB-UniRule"/>
</dbReference>
<dbReference type="NCBIfam" id="TIGR00693">
    <property type="entry name" value="thiE"/>
    <property type="match status" value="1"/>
</dbReference>
<dbReference type="GO" id="GO:0009228">
    <property type="term" value="P:thiamine biosynthetic process"/>
    <property type="evidence" value="ECO:0007669"/>
    <property type="project" value="UniProtKB-KW"/>
</dbReference>
<dbReference type="PANTHER" id="PTHR20857">
    <property type="entry name" value="THIAMINE-PHOSPHATE PYROPHOSPHORYLASE"/>
    <property type="match status" value="1"/>
</dbReference>
<dbReference type="HAMAP" id="MF_00097">
    <property type="entry name" value="TMP_synthase"/>
    <property type="match status" value="1"/>
</dbReference>
<feature type="binding site" evidence="9">
    <location>
        <position position="73"/>
    </location>
    <ligand>
        <name>Mg(2+)</name>
        <dbReference type="ChEBI" id="CHEBI:18420"/>
    </ligand>
</feature>